<dbReference type="Pfam" id="PF02321">
    <property type="entry name" value="OEP"/>
    <property type="match status" value="1"/>
</dbReference>
<comment type="caution">
    <text evidence="10">The sequence shown here is derived from an EMBL/GenBank/DDBJ whole genome shotgun (WGS) entry which is preliminary data.</text>
</comment>
<evidence type="ECO:0000256" key="9">
    <source>
        <dbReference type="SAM" id="SignalP"/>
    </source>
</evidence>
<keyword evidence="6" id="KW-0472">Membrane</keyword>
<dbReference type="EMBL" id="QPJT01000049">
    <property type="protein sequence ID" value="RCX07803.1"/>
    <property type="molecule type" value="Genomic_DNA"/>
</dbReference>
<keyword evidence="5" id="KW-0812">Transmembrane</keyword>
<dbReference type="GO" id="GO:0009279">
    <property type="term" value="C:cell outer membrane"/>
    <property type="evidence" value="ECO:0007669"/>
    <property type="project" value="UniProtKB-SubCell"/>
</dbReference>
<accession>A0A369AF78</accession>
<evidence type="ECO:0000313" key="10">
    <source>
        <dbReference type="EMBL" id="RCX07803.1"/>
    </source>
</evidence>
<dbReference type="OrthoDB" id="187483at2"/>
<keyword evidence="8" id="KW-0175">Coiled coil</keyword>
<gene>
    <name evidence="10" type="ORF">DFR58_1492</name>
</gene>
<feature type="signal peptide" evidence="9">
    <location>
        <begin position="1"/>
        <end position="19"/>
    </location>
</feature>
<evidence type="ECO:0000256" key="5">
    <source>
        <dbReference type="ARBA" id="ARBA00022692"/>
    </source>
</evidence>
<keyword evidence="4" id="KW-1134">Transmembrane beta strand</keyword>
<feature type="coiled-coil region" evidence="8">
    <location>
        <begin position="341"/>
        <end position="407"/>
    </location>
</feature>
<dbReference type="GO" id="GO:0015562">
    <property type="term" value="F:efflux transmembrane transporter activity"/>
    <property type="evidence" value="ECO:0007669"/>
    <property type="project" value="InterPro"/>
</dbReference>
<dbReference type="Gene3D" id="1.20.1600.10">
    <property type="entry name" value="Outer membrane efflux proteins (OEP)"/>
    <property type="match status" value="1"/>
</dbReference>
<dbReference type="AlphaFoldDB" id="A0A369AF78"/>
<dbReference type="RefSeq" id="WP_114300375.1">
    <property type="nucleotide sequence ID" value="NZ_QPJT01000049.1"/>
</dbReference>
<keyword evidence="9" id="KW-0732">Signal</keyword>
<reference evidence="10 11" key="1">
    <citation type="submission" date="2018-07" db="EMBL/GenBank/DDBJ databases">
        <title>Genomic Encyclopedia of Type Strains, Phase IV (KMG-IV): sequencing the most valuable type-strain genomes for metagenomic binning, comparative biology and taxonomic classification.</title>
        <authorList>
            <person name="Goeker M."/>
        </authorList>
    </citation>
    <scope>NUCLEOTIDE SEQUENCE [LARGE SCALE GENOMIC DNA]</scope>
    <source>
        <strain evidence="10 11">DSM 27016</strain>
    </source>
</reference>
<comment type="similarity">
    <text evidence="2">Belongs to the outer membrane factor (OMF) (TC 1.B.17) family.</text>
</comment>
<dbReference type="GO" id="GO:1990281">
    <property type="term" value="C:efflux pump complex"/>
    <property type="evidence" value="ECO:0007669"/>
    <property type="project" value="TreeGrafter"/>
</dbReference>
<feature type="chain" id="PRO_5038361606" evidence="9">
    <location>
        <begin position="20"/>
        <end position="452"/>
    </location>
</feature>
<evidence type="ECO:0000256" key="8">
    <source>
        <dbReference type="SAM" id="Coils"/>
    </source>
</evidence>
<dbReference type="GO" id="GO:0015288">
    <property type="term" value="F:porin activity"/>
    <property type="evidence" value="ECO:0007669"/>
    <property type="project" value="TreeGrafter"/>
</dbReference>
<dbReference type="SUPFAM" id="SSF56954">
    <property type="entry name" value="Outer membrane efflux proteins (OEP)"/>
    <property type="match status" value="1"/>
</dbReference>
<organism evidence="10 11">
    <name type="scientific">Anaerobacterium chartisolvens</name>
    <dbReference type="NCBI Taxonomy" id="1297424"/>
    <lineage>
        <taxon>Bacteria</taxon>
        <taxon>Bacillati</taxon>
        <taxon>Bacillota</taxon>
        <taxon>Clostridia</taxon>
        <taxon>Eubacteriales</taxon>
        <taxon>Oscillospiraceae</taxon>
        <taxon>Anaerobacterium</taxon>
    </lineage>
</organism>
<proteinExistence type="inferred from homology"/>
<keyword evidence="3" id="KW-0813">Transport</keyword>
<dbReference type="PANTHER" id="PTHR30026">
    <property type="entry name" value="OUTER MEMBRANE PROTEIN TOLC"/>
    <property type="match status" value="1"/>
</dbReference>
<evidence type="ECO:0000313" key="11">
    <source>
        <dbReference type="Proteomes" id="UP000253034"/>
    </source>
</evidence>
<evidence type="ECO:0000256" key="3">
    <source>
        <dbReference type="ARBA" id="ARBA00022448"/>
    </source>
</evidence>
<keyword evidence="7" id="KW-0998">Cell outer membrane</keyword>
<comment type="subcellular location">
    <subcellularLocation>
        <location evidence="1">Cell outer membrane</location>
    </subcellularLocation>
</comment>
<evidence type="ECO:0000256" key="1">
    <source>
        <dbReference type="ARBA" id="ARBA00004442"/>
    </source>
</evidence>
<keyword evidence="11" id="KW-1185">Reference proteome</keyword>
<sequence length="452" mass="52319">MKKLTVFLAALLTVTGLNSIPVHIDAAQTDILSVEQTQDKALIQAQLDEKLRWYEEDWEDTLDDAGRTQDQLDDASEADDDIRRFRNYLATDDYKNMRLEIDDPDNIETALGFLYLEGYVNPIEYIVLSETHDTYKILTYFNDDKVVKRYYEYILAFYPQNIASPEDKIDLIENTQNLIQKTEAGIKQQRTALEGEKDQLRVDVYKAYTDYITALKSMDNASKNLQAAQKTYENYEKKYSLGVVSKTELMDAQLQRDTAEIDSQGAQRNAQSAEFALKSLIGMDMSQILNIDRDFEPVEIDKISSVKLIENMEKDNINLFIYNETVVKPAVARFDIAQTQTSKKSDLYKDLEDEKNKAELEFAQMKDKLKTAIISQVRGIKTTQRAIEDNVRKLEIMERQKELLKLQVDQGLATDLDLMKLENGYNTLNTAIENMKYVKAYQWYMLQHTILY</sequence>
<dbReference type="InterPro" id="IPR003423">
    <property type="entry name" value="OMP_efflux"/>
</dbReference>
<name>A0A369AF78_9FIRM</name>
<dbReference type="InterPro" id="IPR051906">
    <property type="entry name" value="TolC-like"/>
</dbReference>
<evidence type="ECO:0000256" key="6">
    <source>
        <dbReference type="ARBA" id="ARBA00023136"/>
    </source>
</evidence>
<protein>
    <submittedName>
        <fullName evidence="10">Outer membrane efflux protein</fullName>
    </submittedName>
</protein>
<evidence type="ECO:0000256" key="2">
    <source>
        <dbReference type="ARBA" id="ARBA00007613"/>
    </source>
</evidence>
<evidence type="ECO:0000256" key="4">
    <source>
        <dbReference type="ARBA" id="ARBA00022452"/>
    </source>
</evidence>
<dbReference type="PANTHER" id="PTHR30026:SF20">
    <property type="entry name" value="OUTER MEMBRANE PROTEIN TOLC"/>
    <property type="match status" value="1"/>
</dbReference>
<evidence type="ECO:0000256" key="7">
    <source>
        <dbReference type="ARBA" id="ARBA00023237"/>
    </source>
</evidence>
<dbReference type="Proteomes" id="UP000253034">
    <property type="component" value="Unassembled WGS sequence"/>
</dbReference>